<evidence type="ECO:0000313" key="3">
    <source>
        <dbReference type="Proteomes" id="UP000624244"/>
    </source>
</evidence>
<dbReference type="EMBL" id="WNKQ01000003">
    <property type="protein sequence ID" value="KAF5852822.1"/>
    <property type="molecule type" value="Genomic_DNA"/>
</dbReference>
<organism evidence="2 3">
    <name type="scientific">Cochliobolus sativus</name>
    <name type="common">Common root rot and spot blotch fungus</name>
    <name type="synonym">Bipolaris sorokiniana</name>
    <dbReference type="NCBI Taxonomy" id="45130"/>
    <lineage>
        <taxon>Eukaryota</taxon>
        <taxon>Fungi</taxon>
        <taxon>Dikarya</taxon>
        <taxon>Ascomycota</taxon>
        <taxon>Pezizomycotina</taxon>
        <taxon>Dothideomycetes</taxon>
        <taxon>Pleosporomycetidae</taxon>
        <taxon>Pleosporales</taxon>
        <taxon>Pleosporineae</taxon>
        <taxon>Pleosporaceae</taxon>
        <taxon>Bipolaris</taxon>
    </lineage>
</organism>
<accession>A0A8H5ZP73</accession>
<dbReference type="Proteomes" id="UP000624244">
    <property type="component" value="Unassembled WGS sequence"/>
</dbReference>
<evidence type="ECO:0000256" key="1">
    <source>
        <dbReference type="SAM" id="SignalP"/>
    </source>
</evidence>
<sequence>MAPTFWYLVLLAPLLGAVQAQCTTPKSRTCNSARTWISAMLDCTVHCGQIVMERTAALARPVEESFIPVVHPALTGRSLRYTLQQRGAPVLSASAVRVFVALLMLPTSS</sequence>
<dbReference type="AlphaFoldDB" id="A0A8H5ZP73"/>
<proteinExistence type="predicted"/>
<comment type="caution">
    <text evidence="2">The sequence shown here is derived from an EMBL/GenBank/DDBJ whole genome shotgun (WGS) entry which is preliminary data.</text>
</comment>
<feature type="chain" id="PRO_5034947357" description="Extracellular membrane protein CFEM domain-containing protein" evidence="1">
    <location>
        <begin position="21"/>
        <end position="109"/>
    </location>
</feature>
<reference evidence="2" key="1">
    <citation type="submission" date="2019-11" db="EMBL/GenBank/DDBJ databases">
        <title>Bipolaris sorokiniana Genome sequencing.</title>
        <authorList>
            <person name="Wang H."/>
        </authorList>
    </citation>
    <scope>NUCLEOTIDE SEQUENCE</scope>
</reference>
<feature type="signal peptide" evidence="1">
    <location>
        <begin position="1"/>
        <end position="20"/>
    </location>
</feature>
<protein>
    <recommendedName>
        <fullName evidence="4">Extracellular membrane protein CFEM domain-containing protein</fullName>
    </recommendedName>
</protein>
<keyword evidence="1" id="KW-0732">Signal</keyword>
<gene>
    <name evidence="2" type="ORF">GGP41_008239</name>
</gene>
<name>A0A8H5ZP73_COCSA</name>
<evidence type="ECO:0008006" key="4">
    <source>
        <dbReference type="Google" id="ProtNLM"/>
    </source>
</evidence>
<evidence type="ECO:0000313" key="2">
    <source>
        <dbReference type="EMBL" id="KAF5852822.1"/>
    </source>
</evidence>